<protein>
    <submittedName>
        <fullName evidence="1">Uncharacterized protein</fullName>
    </submittedName>
</protein>
<evidence type="ECO:0000313" key="1">
    <source>
        <dbReference type="EMBL" id="CCC47307.1"/>
    </source>
</evidence>
<organism evidence="1">
    <name type="scientific">Trypanosoma vivax (strain Y486)</name>
    <dbReference type="NCBI Taxonomy" id="1055687"/>
    <lineage>
        <taxon>Eukaryota</taxon>
        <taxon>Discoba</taxon>
        <taxon>Euglenozoa</taxon>
        <taxon>Kinetoplastea</taxon>
        <taxon>Metakinetoplastina</taxon>
        <taxon>Trypanosomatida</taxon>
        <taxon>Trypanosomatidae</taxon>
        <taxon>Trypanosoma</taxon>
        <taxon>Duttonella</taxon>
    </lineage>
</organism>
<name>G0TTM6_TRYVY</name>
<dbReference type="EMBL" id="HE573019">
    <property type="protein sequence ID" value="CCC47307.1"/>
    <property type="molecule type" value="Genomic_DNA"/>
</dbReference>
<accession>G0TTM6</accession>
<proteinExistence type="predicted"/>
<gene>
    <name evidence="1" type="ORF">TVY486_0304780</name>
</gene>
<reference evidence="1" key="1">
    <citation type="journal article" date="2012" name="Proc. Natl. Acad. Sci. U.S.A.">
        <title>Antigenic diversity is generated by distinct evolutionary mechanisms in African trypanosome species.</title>
        <authorList>
            <person name="Jackson A.P."/>
            <person name="Berry A."/>
            <person name="Aslett M."/>
            <person name="Allison H.C."/>
            <person name="Burton P."/>
            <person name="Vavrova-Anderson J."/>
            <person name="Brown R."/>
            <person name="Browne H."/>
            <person name="Corton N."/>
            <person name="Hauser H."/>
            <person name="Gamble J."/>
            <person name="Gilderthorp R."/>
            <person name="Marcello L."/>
            <person name="McQuillan J."/>
            <person name="Otto T.D."/>
            <person name="Quail M.A."/>
            <person name="Sanders M.J."/>
            <person name="van Tonder A."/>
            <person name="Ginger M.L."/>
            <person name="Field M.C."/>
            <person name="Barry J.D."/>
            <person name="Hertz-Fowler C."/>
            <person name="Berriman M."/>
        </authorList>
    </citation>
    <scope>NUCLEOTIDE SEQUENCE</scope>
    <source>
        <strain evidence="1">Y486</strain>
    </source>
</reference>
<sequence length="149" mass="16960">MPGIQEKYQKWAISLVGKHVPGATRRKKVSARVCVIIHPVALNRPSYILAPPQSVLSLPTAVECKLRGRGDGSVVKLAHNNMNTISTIYRRPYIEATREYCRFSHLKNNPQSKYTRTTWLRKIRTLERGVPTIVYSCYFLSASAPLHLR</sequence>
<dbReference type="AlphaFoldDB" id="G0TTM6"/>